<gene>
    <name evidence="1" type="ORF">CLV58_13512</name>
</gene>
<comment type="caution">
    <text evidence="1">The sequence shown here is derived from an EMBL/GenBank/DDBJ whole genome shotgun (WGS) entry which is preliminary data.</text>
</comment>
<reference evidence="1 2" key="1">
    <citation type="submission" date="2018-03" db="EMBL/GenBank/DDBJ databases">
        <title>Genomic Encyclopedia of Archaeal and Bacterial Type Strains, Phase II (KMG-II): from individual species to whole genera.</title>
        <authorList>
            <person name="Goeker M."/>
        </authorList>
    </citation>
    <scope>NUCLEOTIDE SEQUENCE [LARGE SCALE GENOMIC DNA]</scope>
    <source>
        <strain evidence="1 2">DSM 28354</strain>
    </source>
</reference>
<dbReference type="EMBL" id="PVTE01000035">
    <property type="protein sequence ID" value="PRY27010.1"/>
    <property type="molecule type" value="Genomic_DNA"/>
</dbReference>
<name>A0A2T0S0T5_9BACT</name>
<proteinExistence type="predicted"/>
<dbReference type="Proteomes" id="UP000238375">
    <property type="component" value="Unassembled WGS sequence"/>
</dbReference>
<organism evidence="1 2">
    <name type="scientific">Spirosoma oryzae</name>
    <dbReference type="NCBI Taxonomy" id="1469603"/>
    <lineage>
        <taxon>Bacteria</taxon>
        <taxon>Pseudomonadati</taxon>
        <taxon>Bacteroidota</taxon>
        <taxon>Cytophagia</taxon>
        <taxon>Cytophagales</taxon>
        <taxon>Cytophagaceae</taxon>
        <taxon>Spirosoma</taxon>
    </lineage>
</organism>
<protein>
    <submittedName>
        <fullName evidence="1">Uncharacterized protein</fullName>
    </submittedName>
</protein>
<keyword evidence="2" id="KW-1185">Reference proteome</keyword>
<dbReference type="AlphaFoldDB" id="A0A2T0S0T5"/>
<sequence length="85" mass="9162">MIKILTHILRVSIVILYTRSMLLVTAILALVLEVNCQSTRSVNPAKLLLNILLWPVGQMPDSSGAHGPLQISSTGDLRLTLKGSG</sequence>
<accession>A0A2T0S0T5</accession>
<evidence type="ECO:0000313" key="2">
    <source>
        <dbReference type="Proteomes" id="UP000238375"/>
    </source>
</evidence>
<evidence type="ECO:0000313" key="1">
    <source>
        <dbReference type="EMBL" id="PRY27010.1"/>
    </source>
</evidence>